<proteinExistence type="predicted"/>
<protein>
    <submittedName>
        <fullName evidence="4">Uncharacterized protein</fullName>
    </submittedName>
</protein>
<gene>
    <name evidence="4" type="ORF">LCGC14_0254350</name>
</gene>
<dbReference type="SMART" id="SM00028">
    <property type="entry name" value="TPR"/>
    <property type="match status" value="6"/>
</dbReference>
<keyword evidence="2" id="KW-0802">TPR repeat</keyword>
<evidence type="ECO:0000313" key="4">
    <source>
        <dbReference type="EMBL" id="KKN87904.1"/>
    </source>
</evidence>
<evidence type="ECO:0000256" key="3">
    <source>
        <dbReference type="SAM" id="Phobius"/>
    </source>
</evidence>
<accession>A0A0F9U8I7</accession>
<keyword evidence="3" id="KW-0812">Transmembrane</keyword>
<dbReference type="SUPFAM" id="SSF50494">
    <property type="entry name" value="Trypsin-like serine proteases"/>
    <property type="match status" value="1"/>
</dbReference>
<evidence type="ECO:0000256" key="2">
    <source>
        <dbReference type="ARBA" id="ARBA00022803"/>
    </source>
</evidence>
<dbReference type="Gene3D" id="1.25.40.10">
    <property type="entry name" value="Tetratricopeptide repeat domain"/>
    <property type="match status" value="1"/>
</dbReference>
<dbReference type="InterPro" id="IPR019734">
    <property type="entry name" value="TPR_rpt"/>
</dbReference>
<comment type="caution">
    <text evidence="4">The sequence shown here is derived from an EMBL/GenBank/DDBJ whole genome shotgun (WGS) entry which is preliminary data.</text>
</comment>
<reference evidence="4" key="1">
    <citation type="journal article" date="2015" name="Nature">
        <title>Complex archaea that bridge the gap between prokaryotes and eukaryotes.</title>
        <authorList>
            <person name="Spang A."/>
            <person name="Saw J.H."/>
            <person name="Jorgensen S.L."/>
            <person name="Zaremba-Niedzwiedzka K."/>
            <person name="Martijn J."/>
            <person name="Lind A.E."/>
            <person name="van Eijk R."/>
            <person name="Schleper C."/>
            <person name="Guy L."/>
            <person name="Ettema T.J."/>
        </authorList>
    </citation>
    <scope>NUCLEOTIDE SEQUENCE</scope>
</reference>
<dbReference type="SUPFAM" id="SSF48452">
    <property type="entry name" value="TPR-like"/>
    <property type="match status" value="1"/>
</dbReference>
<dbReference type="InterPro" id="IPR011990">
    <property type="entry name" value="TPR-like_helical_dom_sf"/>
</dbReference>
<sequence>MIIFNCPKCDRSLEAPESMAGDSGKCEWCSARITVPSPPANRPRVVALAVVLLLCVVGGALVLLAVFGGGDKTSGAAEKPAGAVQPSRAAGNAAQIASADSAQTPDGVEPFAKEAFEKSSPAVVTLRVVGADGKELRRGSGFFISPDGLIVTNYMVVMDGHGAVATMRDGRTFDVEGVVAFERQTQMIILKVAGSGLPFLKPAPTELPEIGLDVIAIGGQSDRGAPFIAGQVDDVSRYSDTVVQIQTTAKFDMSFTGGPLVDRDGAVVGVLAYSRILPAFRDKAPTCAFPASWVGMFADRPEEIQPLSSYAKLERGLFEAQLAGGREEWSKAKRTLLGLKRTHPNEPLIWKDLGWIYRRMGENDLAMDAFDTLIALRPVSFDGYRGRAATLWSTGRWREAIEACRRYVAVVAPDGGALGYEFMGFIYHTQRQLPDAIKAYDKAVSLRPDLVTAWQGLADVYRDAQDFEQEIRVWTEALALRPAAEAYARLGRAYAQLADYRLAKRAFKKAIKTDPNDPVGYSDLGSLLFQLGDYDGAAKAYTEAIHRDPGKPHLYLARSMSRLSPDDRSYQRTAIVVALAKSAVLEVAEYVRAQSPAARCQDQADRIPWRDRGNWRKLRVGMSETEVTRLLGPPTGRASAGRVVLLSYGGYTVTVVGDPPQVTGWQGPIR</sequence>
<dbReference type="EMBL" id="LAZR01000133">
    <property type="protein sequence ID" value="KKN87904.1"/>
    <property type="molecule type" value="Genomic_DNA"/>
</dbReference>
<dbReference type="PANTHER" id="PTHR44943">
    <property type="entry name" value="CELLULOSE SYNTHASE OPERON PROTEIN C"/>
    <property type="match status" value="1"/>
</dbReference>
<dbReference type="Gene3D" id="2.40.10.120">
    <property type="match status" value="1"/>
</dbReference>
<dbReference type="AlphaFoldDB" id="A0A0F9U8I7"/>
<name>A0A0F9U8I7_9ZZZZ</name>
<dbReference type="Pfam" id="PF13365">
    <property type="entry name" value="Trypsin_2"/>
    <property type="match status" value="1"/>
</dbReference>
<dbReference type="PROSITE" id="PS50005">
    <property type="entry name" value="TPR"/>
    <property type="match status" value="4"/>
</dbReference>
<dbReference type="Pfam" id="PF13432">
    <property type="entry name" value="TPR_16"/>
    <property type="match status" value="3"/>
</dbReference>
<dbReference type="InterPro" id="IPR051685">
    <property type="entry name" value="Ycf3/AcsC/BcsC/TPR_MFPF"/>
</dbReference>
<feature type="transmembrane region" description="Helical" evidence="3">
    <location>
        <begin position="45"/>
        <end position="67"/>
    </location>
</feature>
<keyword evidence="3" id="KW-1133">Transmembrane helix</keyword>
<keyword evidence="3" id="KW-0472">Membrane</keyword>
<dbReference type="InterPro" id="IPR009003">
    <property type="entry name" value="Peptidase_S1_PA"/>
</dbReference>
<dbReference type="PANTHER" id="PTHR44943:SF8">
    <property type="entry name" value="TPR REPEAT-CONTAINING PROTEIN MJ0263"/>
    <property type="match status" value="1"/>
</dbReference>
<organism evidence="4">
    <name type="scientific">marine sediment metagenome</name>
    <dbReference type="NCBI Taxonomy" id="412755"/>
    <lineage>
        <taxon>unclassified sequences</taxon>
        <taxon>metagenomes</taxon>
        <taxon>ecological metagenomes</taxon>
    </lineage>
</organism>
<evidence type="ECO:0000256" key="1">
    <source>
        <dbReference type="ARBA" id="ARBA00022737"/>
    </source>
</evidence>
<dbReference type="PROSITE" id="PS50293">
    <property type="entry name" value="TPR_REGION"/>
    <property type="match status" value="1"/>
</dbReference>
<keyword evidence="1" id="KW-0677">Repeat</keyword>